<dbReference type="EMBL" id="BARW01036290">
    <property type="protein sequence ID" value="GAJ25074.1"/>
    <property type="molecule type" value="Genomic_DNA"/>
</dbReference>
<name>X1V5S9_9ZZZZ</name>
<accession>X1V5S9</accession>
<organism evidence="1">
    <name type="scientific">marine sediment metagenome</name>
    <dbReference type="NCBI Taxonomy" id="412755"/>
    <lineage>
        <taxon>unclassified sequences</taxon>
        <taxon>metagenomes</taxon>
        <taxon>ecological metagenomes</taxon>
    </lineage>
</organism>
<evidence type="ECO:0008006" key="2">
    <source>
        <dbReference type="Google" id="ProtNLM"/>
    </source>
</evidence>
<proteinExistence type="predicted"/>
<protein>
    <recommendedName>
        <fullName evidence="2">DUF4367 domain-containing protein</fullName>
    </recommendedName>
</protein>
<reference evidence="1" key="1">
    <citation type="journal article" date="2014" name="Front. Microbiol.">
        <title>High frequency of phylogenetically diverse reductive dehalogenase-homologous genes in deep subseafloor sedimentary metagenomes.</title>
        <authorList>
            <person name="Kawai M."/>
            <person name="Futagami T."/>
            <person name="Toyoda A."/>
            <person name="Takaki Y."/>
            <person name="Nishi S."/>
            <person name="Hori S."/>
            <person name="Arai W."/>
            <person name="Tsubouchi T."/>
            <person name="Morono Y."/>
            <person name="Uchiyama I."/>
            <person name="Ito T."/>
            <person name="Fujiyama A."/>
            <person name="Inagaki F."/>
            <person name="Takami H."/>
        </authorList>
    </citation>
    <scope>NUCLEOTIDE SEQUENCE</scope>
    <source>
        <strain evidence="1">Expedition CK06-06</strain>
    </source>
</reference>
<sequence length="80" mass="8133">PAVCFVLTQSPKKFGIGGGEPAEVCGGAGERHFSEADNDGPASLALGWNDGNLFYALSGTLNGPLTEEVLHQIACSVGAD</sequence>
<dbReference type="AlphaFoldDB" id="X1V5S9"/>
<evidence type="ECO:0000313" key="1">
    <source>
        <dbReference type="EMBL" id="GAJ25074.1"/>
    </source>
</evidence>
<comment type="caution">
    <text evidence="1">The sequence shown here is derived from an EMBL/GenBank/DDBJ whole genome shotgun (WGS) entry which is preliminary data.</text>
</comment>
<gene>
    <name evidence="1" type="ORF">S12H4_56372</name>
</gene>
<feature type="non-terminal residue" evidence="1">
    <location>
        <position position="1"/>
    </location>
</feature>